<feature type="domain" description="Methionyl/Valyl/Leucyl/Isoleucyl-tRNA synthetase anticodon-binding" evidence="9">
    <location>
        <begin position="8"/>
        <end position="97"/>
    </location>
</feature>
<sequence length="114" mass="13747">MEETERIKRTREHVKKVGEYIEKYQFNLGAEKIREFFWHEFCDLWIEQVKESINGEEIGSEKRIQYLSELLYLLKENLKVMHPFMPFVTESVWQELSNLGLAKGLLMSQQMMSR</sequence>
<dbReference type="InterPro" id="IPR002303">
    <property type="entry name" value="Valyl-tRNA_ligase"/>
</dbReference>
<dbReference type="Pfam" id="PF08264">
    <property type="entry name" value="Anticodon_1"/>
    <property type="match status" value="1"/>
</dbReference>
<gene>
    <name evidence="10" type="ORF">XD93_1252</name>
</gene>
<dbReference type="PANTHER" id="PTHR11946:SF93">
    <property type="entry name" value="VALINE--TRNA LIGASE, CHLOROPLASTIC_MITOCHONDRIAL 2"/>
    <property type="match status" value="1"/>
</dbReference>
<evidence type="ECO:0000256" key="1">
    <source>
        <dbReference type="ARBA" id="ARBA00013169"/>
    </source>
</evidence>
<evidence type="ECO:0000313" key="10">
    <source>
        <dbReference type="EMBL" id="KUK75809.1"/>
    </source>
</evidence>
<name>A0A101HFL0_9BACT</name>
<evidence type="ECO:0000256" key="5">
    <source>
        <dbReference type="ARBA" id="ARBA00022917"/>
    </source>
</evidence>
<dbReference type="SUPFAM" id="SSF47323">
    <property type="entry name" value="Anticodon-binding domain of a subclass of class I aminoacyl-tRNA synthetases"/>
    <property type="match status" value="1"/>
</dbReference>
<dbReference type="GO" id="GO:0006438">
    <property type="term" value="P:valyl-tRNA aminoacylation"/>
    <property type="evidence" value="ECO:0007669"/>
    <property type="project" value="InterPro"/>
</dbReference>
<keyword evidence="5" id="KW-0648">Protein biosynthesis</keyword>
<dbReference type="InterPro" id="IPR009080">
    <property type="entry name" value="tRNAsynth_Ia_anticodon-bd"/>
</dbReference>
<dbReference type="GO" id="GO:0005829">
    <property type="term" value="C:cytosol"/>
    <property type="evidence" value="ECO:0007669"/>
    <property type="project" value="TreeGrafter"/>
</dbReference>
<comment type="caution">
    <text evidence="10">The sequence shown here is derived from an EMBL/GenBank/DDBJ whole genome shotgun (WGS) entry which is preliminary data.</text>
</comment>
<dbReference type="AlphaFoldDB" id="A0A101HFL0"/>
<evidence type="ECO:0000256" key="6">
    <source>
        <dbReference type="ARBA" id="ARBA00023146"/>
    </source>
</evidence>
<dbReference type="PANTHER" id="PTHR11946">
    <property type="entry name" value="VALYL-TRNA SYNTHETASES"/>
    <property type="match status" value="1"/>
</dbReference>
<evidence type="ECO:0000256" key="3">
    <source>
        <dbReference type="ARBA" id="ARBA00022741"/>
    </source>
</evidence>
<dbReference type="EMBL" id="LGGO01000263">
    <property type="protein sequence ID" value="KUK75809.1"/>
    <property type="molecule type" value="Genomic_DNA"/>
</dbReference>
<evidence type="ECO:0000256" key="8">
    <source>
        <dbReference type="ARBA" id="ARBA00047552"/>
    </source>
</evidence>
<dbReference type="EC" id="6.1.1.9" evidence="1"/>
<evidence type="ECO:0000313" key="11">
    <source>
        <dbReference type="Proteomes" id="UP000053904"/>
    </source>
</evidence>
<keyword evidence="3" id="KW-0547">Nucleotide-binding</keyword>
<evidence type="ECO:0000259" key="9">
    <source>
        <dbReference type="Pfam" id="PF08264"/>
    </source>
</evidence>
<dbReference type="GO" id="GO:0005524">
    <property type="term" value="F:ATP binding"/>
    <property type="evidence" value="ECO:0007669"/>
    <property type="project" value="UniProtKB-KW"/>
</dbReference>
<dbReference type="GO" id="GO:0004832">
    <property type="term" value="F:valine-tRNA ligase activity"/>
    <property type="evidence" value="ECO:0007669"/>
    <property type="project" value="UniProtKB-EC"/>
</dbReference>
<organism evidence="10 11">
    <name type="scientific">candidate division WS6 bacterium 34_10</name>
    <dbReference type="NCBI Taxonomy" id="1641389"/>
    <lineage>
        <taxon>Bacteria</taxon>
        <taxon>Candidatus Dojkabacteria</taxon>
    </lineage>
</organism>
<reference evidence="11" key="1">
    <citation type="journal article" date="2015" name="MBio">
        <title>Genome-Resolved Metagenomic Analysis Reveals Roles for Candidate Phyla and Other Microbial Community Members in Biogeochemical Transformations in Oil Reservoirs.</title>
        <authorList>
            <person name="Hu P."/>
            <person name="Tom L."/>
            <person name="Singh A."/>
            <person name="Thomas B.C."/>
            <person name="Baker B.J."/>
            <person name="Piceno Y.M."/>
            <person name="Andersen G.L."/>
            <person name="Banfield J.F."/>
        </authorList>
    </citation>
    <scope>NUCLEOTIDE SEQUENCE [LARGE SCALE GENOMIC DNA]</scope>
</reference>
<protein>
    <recommendedName>
        <fullName evidence="1">valine--tRNA ligase</fullName>
        <ecNumber evidence="1">6.1.1.9</ecNumber>
    </recommendedName>
    <alternativeName>
        <fullName evidence="7">Valyl-tRNA synthetase</fullName>
    </alternativeName>
</protein>
<keyword evidence="2 10" id="KW-0436">Ligase</keyword>
<evidence type="ECO:0000256" key="2">
    <source>
        <dbReference type="ARBA" id="ARBA00022598"/>
    </source>
</evidence>
<dbReference type="Proteomes" id="UP000053904">
    <property type="component" value="Unassembled WGS sequence"/>
</dbReference>
<evidence type="ECO:0000256" key="7">
    <source>
        <dbReference type="ARBA" id="ARBA00029936"/>
    </source>
</evidence>
<accession>A0A101HFL0</accession>
<keyword evidence="6" id="KW-0030">Aminoacyl-tRNA synthetase</keyword>
<dbReference type="InterPro" id="IPR013155">
    <property type="entry name" value="M/V/L/I-tRNA-synth_anticd-bd"/>
</dbReference>
<keyword evidence="4" id="KW-0067">ATP-binding</keyword>
<proteinExistence type="predicted"/>
<comment type="catalytic activity">
    <reaction evidence="8">
        <text>tRNA(Val) + L-valine + ATP = L-valyl-tRNA(Val) + AMP + diphosphate</text>
        <dbReference type="Rhea" id="RHEA:10704"/>
        <dbReference type="Rhea" id="RHEA-COMP:9672"/>
        <dbReference type="Rhea" id="RHEA-COMP:9708"/>
        <dbReference type="ChEBI" id="CHEBI:30616"/>
        <dbReference type="ChEBI" id="CHEBI:33019"/>
        <dbReference type="ChEBI" id="CHEBI:57762"/>
        <dbReference type="ChEBI" id="CHEBI:78442"/>
        <dbReference type="ChEBI" id="CHEBI:78537"/>
        <dbReference type="ChEBI" id="CHEBI:456215"/>
        <dbReference type="EC" id="6.1.1.9"/>
    </reaction>
</comment>
<dbReference type="Gene3D" id="1.10.730.10">
    <property type="entry name" value="Isoleucyl-tRNA Synthetase, Domain 1"/>
    <property type="match status" value="1"/>
</dbReference>
<evidence type="ECO:0000256" key="4">
    <source>
        <dbReference type="ARBA" id="ARBA00022840"/>
    </source>
</evidence>